<dbReference type="InterPro" id="IPR042235">
    <property type="entry name" value="ZP-C_dom"/>
</dbReference>
<dbReference type="FunFam" id="2.60.40.4100:FF:000002">
    <property type="entry name" value="Zona pellucida sperm-binding protein 3"/>
    <property type="match status" value="1"/>
</dbReference>
<keyword evidence="1 2" id="KW-1015">Disulfide bond</keyword>
<reference evidence="4" key="1">
    <citation type="submission" date="2025-08" db="UniProtKB">
        <authorList>
            <consortium name="Ensembl"/>
        </authorList>
    </citation>
    <scope>IDENTIFICATION</scope>
</reference>
<dbReference type="PANTHER" id="PTHR11576:SF2">
    <property type="entry name" value="ZONA PELLUCIDA SPERM-BINDING PROTEIN 3"/>
    <property type="match status" value="1"/>
</dbReference>
<dbReference type="Pfam" id="PF00100">
    <property type="entry name" value="Zona_pellucida"/>
    <property type="match status" value="1"/>
</dbReference>
<evidence type="ECO:0000256" key="1">
    <source>
        <dbReference type="ARBA" id="ARBA00023157"/>
    </source>
</evidence>
<dbReference type="SMART" id="SM00241">
    <property type="entry name" value="ZP"/>
    <property type="match status" value="1"/>
</dbReference>
<dbReference type="GO" id="GO:0032190">
    <property type="term" value="F:acrosin binding"/>
    <property type="evidence" value="ECO:0007669"/>
    <property type="project" value="TreeGrafter"/>
</dbReference>
<dbReference type="InterPro" id="IPR001507">
    <property type="entry name" value="ZP_dom"/>
</dbReference>
<sequence>MNYLWIIVMFLSAVRTLILMPPIHCIGSIGEQVMECYIFQNFSVAVQCGENRVLVEVKKDLFSNGQLIQPSGLSMGGCPVVGEDSASRVLLFEYELQDCNSVLMVRTVKSYWIICTPMRKLKAFAGTPITRTNGAVVGVQCHYQSLVNETVPKPFFPLADDWSYQRPSNLYFLGDVVNIEASVKVYNHVPLRVFVDCCVATQVPDVNALPRYSFIENHGCLVDAKATASSSRFMPRTQEDQIRFQLEAFMFQGGYSPSIYITCIVKATLASAPSDALRKSCSFCNGWLAADGNHQACGCCDSTCGYALLNLGICLLGIQWEGKASLGPVMVQEQPKTFAGFQ</sequence>
<evidence type="ECO:0000259" key="3">
    <source>
        <dbReference type="PROSITE" id="PS51034"/>
    </source>
</evidence>
<dbReference type="GO" id="GO:0005886">
    <property type="term" value="C:plasma membrane"/>
    <property type="evidence" value="ECO:0007669"/>
    <property type="project" value="UniProtKB-SubCell"/>
</dbReference>
<dbReference type="AlphaFoldDB" id="A0A673ISK6"/>
<feature type="domain" description="ZP" evidence="3">
    <location>
        <begin position="47"/>
        <end position="288"/>
    </location>
</feature>
<protein>
    <recommendedName>
        <fullName evidence="2">Zona pellucida sperm-binding protein 3</fullName>
    </recommendedName>
</protein>
<dbReference type="GO" id="GO:2000344">
    <property type="term" value="P:positive regulation of acrosome reaction"/>
    <property type="evidence" value="ECO:0007669"/>
    <property type="project" value="UniProtKB-UniRule"/>
</dbReference>
<keyword evidence="2" id="KW-0964">Secreted</keyword>
<dbReference type="Gene3D" id="2.60.40.3210">
    <property type="entry name" value="Zona pellucida, ZP-N domain"/>
    <property type="match status" value="1"/>
</dbReference>
<keyword evidence="5" id="KW-1185">Reference proteome</keyword>
<dbReference type="InterPro" id="IPR055355">
    <property type="entry name" value="ZP-C"/>
</dbReference>
<comment type="subcellular location">
    <subcellularLocation>
        <location evidence="2">Zona pellucida</location>
    </subcellularLocation>
    <subcellularLocation>
        <location evidence="2">Cell membrane</location>
        <topology evidence="2">Single-pass type I membrane protein</topology>
    </subcellularLocation>
</comment>
<comment type="function">
    <text evidence="2">Component of the zona pellucida, an extracellular matrix surrounding oocytes which mediates sperm binding, induction of the acrosome reaction and prevents post-fertilization polyspermy. The zona pellucida is composed of 3 to 4 glycoproteins, ZP1, ZP2, ZP3, and ZP4. ZP3 is essential for sperm binding and zona matrix formation.</text>
</comment>
<keyword evidence="2" id="KW-1003">Cell membrane</keyword>
<feature type="chain" id="PRO_5025718793" description="Zona pellucida sperm-binding protein 3" evidence="2">
    <location>
        <begin position="17"/>
        <end position="342"/>
    </location>
</feature>
<feature type="signal peptide" evidence="2">
    <location>
        <begin position="1"/>
        <end position="16"/>
    </location>
</feature>
<comment type="similarity">
    <text evidence="2">Belongs to the ZP domain family. ZPC subfamily.</text>
</comment>
<evidence type="ECO:0000256" key="2">
    <source>
        <dbReference type="RuleBase" id="RU367066"/>
    </source>
</evidence>
<dbReference type="GO" id="GO:0035803">
    <property type="term" value="P:egg coat formation"/>
    <property type="evidence" value="ECO:0007669"/>
    <property type="project" value="UniProtKB-UniRule"/>
</dbReference>
<reference evidence="4" key="2">
    <citation type="submission" date="2025-09" db="UniProtKB">
        <authorList>
            <consortium name="Ensembl"/>
        </authorList>
    </citation>
    <scope>IDENTIFICATION</scope>
</reference>
<proteinExistence type="inferred from homology"/>
<name>A0A673ISK6_9TELE</name>
<dbReference type="GO" id="GO:0035804">
    <property type="term" value="F:structural constituent of egg coat"/>
    <property type="evidence" value="ECO:0007669"/>
    <property type="project" value="UniProtKB-UniRule"/>
</dbReference>
<comment type="domain">
    <text evidence="2">The ZP domain is involved in the polymerization of the ZP proteins to form the zona pellucida.</text>
</comment>
<dbReference type="InterPro" id="IPR055356">
    <property type="entry name" value="ZP-N"/>
</dbReference>
<dbReference type="PROSITE" id="PS51034">
    <property type="entry name" value="ZP_2"/>
    <property type="match status" value="1"/>
</dbReference>
<keyword evidence="2" id="KW-0472">Membrane</keyword>
<dbReference type="Ensembl" id="ENSSRHT00000043160.1">
    <property type="protein sequence ID" value="ENSSRHP00000041966.1"/>
    <property type="gene ID" value="ENSSRHG00000021266.1"/>
</dbReference>
<keyword evidence="2" id="KW-0272">Extracellular matrix</keyword>
<dbReference type="Pfam" id="PF23344">
    <property type="entry name" value="ZP-N"/>
    <property type="match status" value="1"/>
</dbReference>
<evidence type="ECO:0000313" key="5">
    <source>
        <dbReference type="Proteomes" id="UP000472270"/>
    </source>
</evidence>
<dbReference type="PANTHER" id="PTHR11576">
    <property type="entry name" value="ZONA PELLUCIDA SPERM-BINDING PROTEIN 3"/>
    <property type="match status" value="1"/>
</dbReference>
<dbReference type="Gene3D" id="2.60.40.4100">
    <property type="entry name" value="Zona pellucida, ZP-C domain"/>
    <property type="match status" value="1"/>
</dbReference>
<dbReference type="Proteomes" id="UP000472270">
    <property type="component" value="Unassembled WGS sequence"/>
</dbReference>
<dbReference type="GO" id="GO:0035805">
    <property type="term" value="C:egg coat"/>
    <property type="evidence" value="ECO:0007669"/>
    <property type="project" value="UniProtKB-SubCell"/>
</dbReference>
<comment type="PTM">
    <text evidence="2">Proteolytically cleaved before the transmembrane segment to yield the secreted ectodomain incorporated in the zona pellucida.</text>
</comment>
<keyword evidence="2" id="KW-0732">Signal</keyword>
<organism evidence="4 5">
    <name type="scientific">Sinocyclocheilus rhinocerous</name>
    <dbReference type="NCBI Taxonomy" id="307959"/>
    <lineage>
        <taxon>Eukaryota</taxon>
        <taxon>Metazoa</taxon>
        <taxon>Chordata</taxon>
        <taxon>Craniata</taxon>
        <taxon>Vertebrata</taxon>
        <taxon>Euteleostomi</taxon>
        <taxon>Actinopterygii</taxon>
        <taxon>Neopterygii</taxon>
        <taxon>Teleostei</taxon>
        <taxon>Ostariophysi</taxon>
        <taxon>Cypriniformes</taxon>
        <taxon>Cyprinidae</taxon>
        <taxon>Cyprininae</taxon>
        <taxon>Sinocyclocheilus</taxon>
    </lineage>
</organism>
<dbReference type="GO" id="GO:0007339">
    <property type="term" value="P:binding of sperm to zona pellucida"/>
    <property type="evidence" value="ECO:0007669"/>
    <property type="project" value="UniProtKB-UniRule"/>
</dbReference>
<keyword evidence="2" id="KW-0165">Cleavage on pair of basic residues</keyword>
<evidence type="ECO:0000313" key="4">
    <source>
        <dbReference type="Ensembl" id="ENSSRHP00000041966.1"/>
    </source>
</evidence>
<accession>A0A673ISK6</accession>